<evidence type="ECO:0000313" key="10">
    <source>
        <dbReference type="EnsemblPlants" id="AUR62034965-RA:cds"/>
    </source>
</evidence>
<evidence type="ECO:0000313" key="11">
    <source>
        <dbReference type="Proteomes" id="UP000596660"/>
    </source>
</evidence>
<evidence type="ECO:0008006" key="12">
    <source>
        <dbReference type="Google" id="ProtNLM"/>
    </source>
</evidence>
<comment type="cofactor">
    <cofactor evidence="7">
        <name>heme</name>
        <dbReference type="ChEBI" id="CHEBI:30413"/>
    </cofactor>
</comment>
<dbReference type="KEGG" id="cqi:110719968"/>
<evidence type="ECO:0000256" key="5">
    <source>
        <dbReference type="ARBA" id="ARBA00023004"/>
    </source>
</evidence>
<dbReference type="InterPro" id="IPR036396">
    <property type="entry name" value="Cyt_P450_sf"/>
</dbReference>
<dbReference type="InterPro" id="IPR017972">
    <property type="entry name" value="Cyt_P450_CS"/>
</dbReference>
<dbReference type="InterPro" id="IPR050651">
    <property type="entry name" value="Plant_Cytochrome_P450_Monoox"/>
</dbReference>
<evidence type="ECO:0000256" key="2">
    <source>
        <dbReference type="ARBA" id="ARBA00022617"/>
    </source>
</evidence>
<dbReference type="Gene3D" id="1.10.630.10">
    <property type="entry name" value="Cytochrome P450"/>
    <property type="match status" value="1"/>
</dbReference>
<dbReference type="AlphaFoldDB" id="A0A803MTH4"/>
<evidence type="ECO:0000256" key="9">
    <source>
        <dbReference type="SAM" id="Phobius"/>
    </source>
</evidence>
<keyword evidence="2 7" id="KW-0349">Heme</keyword>
<reference evidence="10" key="2">
    <citation type="submission" date="2021-03" db="UniProtKB">
        <authorList>
            <consortium name="EnsemblPlants"/>
        </authorList>
    </citation>
    <scope>IDENTIFICATION</scope>
</reference>
<dbReference type="EnsemblPlants" id="AUR62034965-RA">
    <property type="protein sequence ID" value="AUR62034965-RA:cds"/>
    <property type="gene ID" value="AUR62034965"/>
</dbReference>
<protein>
    <recommendedName>
        <fullName evidence="12">Cytochrome P450</fullName>
    </recommendedName>
</protein>
<dbReference type="InterPro" id="IPR002401">
    <property type="entry name" value="Cyt_P450_E_grp-I"/>
</dbReference>
<dbReference type="Proteomes" id="UP000596660">
    <property type="component" value="Unplaced"/>
</dbReference>
<dbReference type="SUPFAM" id="SSF48264">
    <property type="entry name" value="Cytochrome P450"/>
    <property type="match status" value="1"/>
</dbReference>
<keyword evidence="6 8" id="KW-0503">Monooxygenase</keyword>
<keyword evidence="5 7" id="KW-0408">Iron</keyword>
<dbReference type="OMA" id="RHNMKNG"/>
<dbReference type="PRINTS" id="PR00385">
    <property type="entry name" value="P450"/>
</dbReference>
<reference evidence="10" key="1">
    <citation type="journal article" date="2017" name="Nature">
        <title>The genome of Chenopodium quinoa.</title>
        <authorList>
            <person name="Jarvis D.E."/>
            <person name="Ho Y.S."/>
            <person name="Lightfoot D.J."/>
            <person name="Schmoeckel S.M."/>
            <person name="Li B."/>
            <person name="Borm T.J.A."/>
            <person name="Ohyanagi H."/>
            <person name="Mineta K."/>
            <person name="Michell C.T."/>
            <person name="Saber N."/>
            <person name="Kharbatia N.M."/>
            <person name="Rupper R.R."/>
            <person name="Sharp A.R."/>
            <person name="Dally N."/>
            <person name="Boughton B.A."/>
            <person name="Woo Y.H."/>
            <person name="Gao G."/>
            <person name="Schijlen E.G.W.M."/>
            <person name="Guo X."/>
            <person name="Momin A.A."/>
            <person name="Negrao S."/>
            <person name="Al-Babili S."/>
            <person name="Gehring C."/>
            <person name="Roessner U."/>
            <person name="Jung C."/>
            <person name="Murphy K."/>
            <person name="Arold S.T."/>
            <person name="Gojobori T."/>
            <person name="van der Linden C.G."/>
            <person name="van Loo E.N."/>
            <person name="Jellen E.N."/>
            <person name="Maughan P.J."/>
            <person name="Tester M."/>
        </authorList>
    </citation>
    <scope>NUCLEOTIDE SEQUENCE [LARGE SCALE GENOMIC DNA]</scope>
    <source>
        <strain evidence="10">cv. PI 614886</strain>
    </source>
</reference>
<evidence type="ECO:0000256" key="7">
    <source>
        <dbReference type="PIRSR" id="PIRSR602401-1"/>
    </source>
</evidence>
<dbReference type="PRINTS" id="PR00463">
    <property type="entry name" value="EP450I"/>
</dbReference>
<keyword evidence="11" id="KW-1185">Reference proteome</keyword>
<name>A0A803MTH4_CHEQI</name>
<feature type="transmembrane region" description="Helical" evidence="9">
    <location>
        <begin position="6"/>
        <end position="24"/>
    </location>
</feature>
<dbReference type="GO" id="GO:0005506">
    <property type="term" value="F:iron ion binding"/>
    <property type="evidence" value="ECO:0007669"/>
    <property type="project" value="InterPro"/>
</dbReference>
<dbReference type="PROSITE" id="PS00086">
    <property type="entry name" value="CYTOCHROME_P450"/>
    <property type="match status" value="1"/>
</dbReference>
<organism evidence="10 11">
    <name type="scientific">Chenopodium quinoa</name>
    <name type="common">Quinoa</name>
    <dbReference type="NCBI Taxonomy" id="63459"/>
    <lineage>
        <taxon>Eukaryota</taxon>
        <taxon>Viridiplantae</taxon>
        <taxon>Streptophyta</taxon>
        <taxon>Embryophyta</taxon>
        <taxon>Tracheophyta</taxon>
        <taxon>Spermatophyta</taxon>
        <taxon>Magnoliopsida</taxon>
        <taxon>eudicotyledons</taxon>
        <taxon>Gunneridae</taxon>
        <taxon>Pentapetalae</taxon>
        <taxon>Caryophyllales</taxon>
        <taxon>Chenopodiaceae</taxon>
        <taxon>Chenopodioideae</taxon>
        <taxon>Atripliceae</taxon>
        <taxon>Chenopodium</taxon>
    </lineage>
</organism>
<evidence type="ECO:0000256" key="6">
    <source>
        <dbReference type="ARBA" id="ARBA00023033"/>
    </source>
</evidence>
<dbReference type="RefSeq" id="XP_021754662.1">
    <property type="nucleotide sequence ID" value="XM_021898970.1"/>
</dbReference>
<keyword evidence="3 7" id="KW-0479">Metal-binding</keyword>
<keyword evidence="9" id="KW-0472">Membrane</keyword>
<gene>
    <name evidence="10" type="primary">LOC110719968</name>
</gene>
<dbReference type="Gramene" id="AUR62034965-RA">
    <property type="protein sequence ID" value="AUR62034965-RA:cds"/>
    <property type="gene ID" value="AUR62034965"/>
</dbReference>
<dbReference type="CDD" id="cd20653">
    <property type="entry name" value="CYP81"/>
    <property type="match status" value="1"/>
</dbReference>
<dbReference type="GeneID" id="110719968"/>
<feature type="binding site" description="axial binding residue" evidence="7">
    <location>
        <position position="447"/>
    </location>
    <ligand>
        <name>heme</name>
        <dbReference type="ChEBI" id="CHEBI:30413"/>
    </ligand>
    <ligandPart>
        <name>Fe</name>
        <dbReference type="ChEBI" id="CHEBI:18248"/>
    </ligandPart>
</feature>
<dbReference type="OrthoDB" id="1055148at2759"/>
<dbReference type="Pfam" id="PF00067">
    <property type="entry name" value="p450"/>
    <property type="match status" value="1"/>
</dbReference>
<dbReference type="GO" id="GO:0016705">
    <property type="term" value="F:oxidoreductase activity, acting on paired donors, with incorporation or reduction of molecular oxygen"/>
    <property type="evidence" value="ECO:0007669"/>
    <property type="project" value="InterPro"/>
</dbReference>
<sequence length="508" mass="57823">MDHNSILLYFAIFVVSYILAKTFLHKFKNYPPSPFPILPILGHLHLLKDQNSIHRTLSNLSQKLGPVITLQFGSRRGILVSSPSAAEDCLHHNDISFANRPRLVAGKILGYDYTTILWAPHGPLWRNHRKIAATEILSSHRLQLLANIRADEVRSLVKRLSQKGGDEVVVEIKEALFELTNNVMMRMIAGKKIYGEAVVSNEAKRFREVVKELMEIGAPSSVVDFFPFLKYLGIHISKEKKYKAIFMKFDKFFQDLVDEKRRKAHEQGVIDCGGKNKTLIEVLIELQNSDPSFFVDDIIKGLVQDLLLAGTETSASAMEWALSLLLNNPEVLRKAQIEIDHHIGTDQRLIEESDLVHLPYLHCIIKETLRIYPAAPILPPRESSSDCVVGGYHVPRGTLLTLNIWAIQNDPNIWNEPRKFKPERFENVIGERIKYEYIPFGSGRRACPGENLAMRIIGLTLGTLIQCFEWKRIGDQEVDMLETVGVSMWKSNPLKAKCKTRLNMIKFL</sequence>
<dbReference type="GO" id="GO:0004497">
    <property type="term" value="F:monooxygenase activity"/>
    <property type="evidence" value="ECO:0007669"/>
    <property type="project" value="UniProtKB-KW"/>
</dbReference>
<dbReference type="PANTHER" id="PTHR47947">
    <property type="entry name" value="CYTOCHROME P450 82C3-RELATED"/>
    <property type="match status" value="1"/>
</dbReference>
<comment type="similarity">
    <text evidence="1 8">Belongs to the cytochrome P450 family.</text>
</comment>
<dbReference type="SMR" id="A0A803MTH4"/>
<accession>A0A803MTH4</accession>
<keyword evidence="9" id="KW-1133">Transmembrane helix</keyword>
<proteinExistence type="inferred from homology"/>
<evidence type="ECO:0000256" key="3">
    <source>
        <dbReference type="ARBA" id="ARBA00022723"/>
    </source>
</evidence>
<keyword evidence="4 8" id="KW-0560">Oxidoreductase</keyword>
<evidence type="ECO:0000256" key="8">
    <source>
        <dbReference type="RuleBase" id="RU000461"/>
    </source>
</evidence>
<dbReference type="InterPro" id="IPR001128">
    <property type="entry name" value="Cyt_P450"/>
</dbReference>
<dbReference type="PANTHER" id="PTHR47947:SF3">
    <property type="entry name" value="CYTOCHROME P450 81D1-LIKE"/>
    <property type="match status" value="1"/>
</dbReference>
<dbReference type="GO" id="GO:0020037">
    <property type="term" value="F:heme binding"/>
    <property type="evidence" value="ECO:0007669"/>
    <property type="project" value="InterPro"/>
</dbReference>
<keyword evidence="9" id="KW-0812">Transmembrane</keyword>
<dbReference type="FunFam" id="1.10.630.10:FF:000081">
    <property type="entry name" value="Cytochrome P450 CYP81N5"/>
    <property type="match status" value="1"/>
</dbReference>
<evidence type="ECO:0000256" key="1">
    <source>
        <dbReference type="ARBA" id="ARBA00010617"/>
    </source>
</evidence>
<evidence type="ECO:0000256" key="4">
    <source>
        <dbReference type="ARBA" id="ARBA00023002"/>
    </source>
</evidence>